<dbReference type="EMBL" id="VSSQ01095489">
    <property type="protein sequence ID" value="MPN39589.1"/>
    <property type="molecule type" value="Genomic_DNA"/>
</dbReference>
<accession>A0A645HMW4</accession>
<evidence type="ECO:0000313" key="1">
    <source>
        <dbReference type="EMBL" id="MPN39589.1"/>
    </source>
</evidence>
<sequence length="50" mass="5390">MEAMGVLFYYILTKEEIIIQRIFHKDSASLLSSVAASFADVSTIGTPAPG</sequence>
<gene>
    <name evidence="1" type="ORF">SDC9_187117</name>
</gene>
<proteinExistence type="predicted"/>
<dbReference type="AlphaFoldDB" id="A0A645HMW4"/>
<comment type="caution">
    <text evidence="1">The sequence shown here is derived from an EMBL/GenBank/DDBJ whole genome shotgun (WGS) entry which is preliminary data.</text>
</comment>
<protein>
    <submittedName>
        <fullName evidence="1">Uncharacterized protein</fullName>
    </submittedName>
</protein>
<name>A0A645HMW4_9ZZZZ</name>
<organism evidence="1">
    <name type="scientific">bioreactor metagenome</name>
    <dbReference type="NCBI Taxonomy" id="1076179"/>
    <lineage>
        <taxon>unclassified sequences</taxon>
        <taxon>metagenomes</taxon>
        <taxon>ecological metagenomes</taxon>
    </lineage>
</organism>
<reference evidence="1" key="1">
    <citation type="submission" date="2019-08" db="EMBL/GenBank/DDBJ databases">
        <authorList>
            <person name="Kucharzyk K."/>
            <person name="Murdoch R.W."/>
            <person name="Higgins S."/>
            <person name="Loffler F."/>
        </authorList>
    </citation>
    <scope>NUCLEOTIDE SEQUENCE</scope>
</reference>